<dbReference type="InterPro" id="IPR036388">
    <property type="entry name" value="WH-like_DNA-bd_sf"/>
</dbReference>
<feature type="domain" description="Methylated-DNA-[protein]-cysteine S-methyltransferase DNA binding" evidence="3">
    <location>
        <begin position="31"/>
        <end position="85"/>
    </location>
</feature>
<dbReference type="InterPro" id="IPR014048">
    <property type="entry name" value="MethylDNA_cys_MeTrfase_DNA-bd"/>
</dbReference>
<dbReference type="GO" id="GO:0003824">
    <property type="term" value="F:catalytic activity"/>
    <property type="evidence" value="ECO:0007669"/>
    <property type="project" value="InterPro"/>
</dbReference>
<keyword evidence="5" id="KW-1185">Reference proteome</keyword>
<sequence>MPGRGAPGGAPGTGAPAGASGGTAPGDFGGLVLELVADIPPGCVLSYGDVAAMLGSRAARAVGTVMARSGGTVPWWRVVRADGSPPVGHAERALPRYEDEGTLLRPGGPAGYRIDLAAARWRR</sequence>
<dbReference type="EMBL" id="CP071696">
    <property type="protein sequence ID" value="QTX03923.1"/>
    <property type="molecule type" value="Genomic_DNA"/>
</dbReference>
<feature type="compositionally biased region" description="Gly residues" evidence="2">
    <location>
        <begin position="1"/>
        <end position="12"/>
    </location>
</feature>
<dbReference type="PANTHER" id="PTHR42942">
    <property type="entry name" value="6-O-METHYLGUANINE DNA METHYLTRANSFERASE"/>
    <property type="match status" value="1"/>
</dbReference>
<reference evidence="4" key="1">
    <citation type="submission" date="2021-03" db="EMBL/GenBank/DDBJ databases">
        <title>Agromyces archimandritus sp. nov., isolated from the cockroach Archimandrita tessellata.</title>
        <authorList>
            <person name="Guzman J."/>
            <person name="Ortuzar M."/>
            <person name="Poehlein A."/>
            <person name="Daniel R."/>
            <person name="Trujillo M."/>
            <person name="Vilcinskas A."/>
        </authorList>
    </citation>
    <scope>NUCLEOTIDE SEQUENCE</scope>
    <source>
        <strain evidence="4">G127AT</strain>
    </source>
</reference>
<dbReference type="KEGG" id="aarc:G127AT_11480"/>
<dbReference type="GO" id="GO:0006281">
    <property type="term" value="P:DNA repair"/>
    <property type="evidence" value="ECO:0007669"/>
    <property type="project" value="InterPro"/>
</dbReference>
<dbReference type="InterPro" id="IPR052520">
    <property type="entry name" value="ATL_DNA_repair"/>
</dbReference>
<keyword evidence="1" id="KW-0227">DNA damage</keyword>
<gene>
    <name evidence="4" type="ORF">G127AT_11480</name>
</gene>
<evidence type="ECO:0000256" key="1">
    <source>
        <dbReference type="ARBA" id="ARBA00022763"/>
    </source>
</evidence>
<organism evidence="4 5">
    <name type="scientific">Agromyces archimandritae</name>
    <dbReference type="NCBI Taxonomy" id="2781962"/>
    <lineage>
        <taxon>Bacteria</taxon>
        <taxon>Bacillati</taxon>
        <taxon>Actinomycetota</taxon>
        <taxon>Actinomycetes</taxon>
        <taxon>Micrococcales</taxon>
        <taxon>Microbacteriaceae</taxon>
        <taxon>Agromyces</taxon>
    </lineage>
</organism>
<dbReference type="InterPro" id="IPR036217">
    <property type="entry name" value="MethylDNA_cys_MeTrfase_DNAb"/>
</dbReference>
<dbReference type="PANTHER" id="PTHR42942:SF1">
    <property type="entry name" value="ALKYLTRANSFERASE-LIKE PROTEIN 1"/>
    <property type="match status" value="1"/>
</dbReference>
<protein>
    <submittedName>
        <fullName evidence="4">MGMT family protein</fullName>
    </submittedName>
</protein>
<dbReference type="Gene3D" id="1.10.10.10">
    <property type="entry name" value="Winged helix-like DNA-binding domain superfamily/Winged helix DNA-binding domain"/>
    <property type="match status" value="1"/>
</dbReference>
<dbReference type="CDD" id="cd06445">
    <property type="entry name" value="ATase"/>
    <property type="match status" value="1"/>
</dbReference>
<dbReference type="AlphaFoldDB" id="A0A975IMV4"/>
<dbReference type="Proteomes" id="UP000671914">
    <property type="component" value="Chromosome"/>
</dbReference>
<evidence type="ECO:0000259" key="3">
    <source>
        <dbReference type="Pfam" id="PF01035"/>
    </source>
</evidence>
<evidence type="ECO:0000256" key="2">
    <source>
        <dbReference type="SAM" id="MobiDB-lite"/>
    </source>
</evidence>
<proteinExistence type="predicted"/>
<dbReference type="RefSeq" id="WP_210897002.1">
    <property type="nucleotide sequence ID" value="NZ_CP071696.1"/>
</dbReference>
<feature type="region of interest" description="Disordered" evidence="2">
    <location>
        <begin position="1"/>
        <end position="23"/>
    </location>
</feature>
<dbReference type="Pfam" id="PF01035">
    <property type="entry name" value="DNA_binding_1"/>
    <property type="match status" value="1"/>
</dbReference>
<evidence type="ECO:0000313" key="4">
    <source>
        <dbReference type="EMBL" id="QTX03923.1"/>
    </source>
</evidence>
<name>A0A975IMV4_9MICO</name>
<dbReference type="SUPFAM" id="SSF46767">
    <property type="entry name" value="Methylated DNA-protein cysteine methyltransferase, C-terminal domain"/>
    <property type="match status" value="1"/>
</dbReference>
<accession>A0A975IMV4</accession>
<evidence type="ECO:0000313" key="5">
    <source>
        <dbReference type="Proteomes" id="UP000671914"/>
    </source>
</evidence>